<dbReference type="CDD" id="cd08997">
    <property type="entry name" value="GH68"/>
    <property type="match status" value="1"/>
</dbReference>
<keyword evidence="4" id="KW-0732">Signal</keyword>
<evidence type="ECO:0000256" key="4">
    <source>
        <dbReference type="SAM" id="SignalP"/>
    </source>
</evidence>
<accession>A0ABN4K4M9</accession>
<dbReference type="RefSeq" id="WP_062158444.1">
    <property type="nucleotide sequence ID" value="NZ_CP013910.1"/>
</dbReference>
<comment type="similarity">
    <text evidence="1 2">Belongs to the glycosyl hydrolase 68 family.</text>
</comment>
<evidence type="ECO:0000256" key="2">
    <source>
        <dbReference type="RuleBase" id="RU361220"/>
    </source>
</evidence>
<protein>
    <recommendedName>
        <fullName evidence="7">Glycoside hydrolase family 68 protein</fullName>
    </recommendedName>
</protein>
<gene>
    <name evidence="5" type="ORF">AUC44_09710</name>
</gene>
<evidence type="ECO:0000256" key="1">
    <source>
        <dbReference type="ARBA" id="ARBA00006775"/>
    </source>
</evidence>
<name>A0ABN4K4M9_9DEIO</name>
<evidence type="ECO:0000313" key="5">
    <source>
        <dbReference type="EMBL" id="ALW89133.1"/>
    </source>
</evidence>
<dbReference type="Pfam" id="PF02435">
    <property type="entry name" value="Glyco_hydro_68"/>
    <property type="match status" value="2"/>
</dbReference>
<evidence type="ECO:0008006" key="7">
    <source>
        <dbReference type="Google" id="ProtNLM"/>
    </source>
</evidence>
<proteinExistence type="inferred from homology"/>
<dbReference type="Gene3D" id="2.115.10.20">
    <property type="entry name" value="Glycosyl hydrolase domain, family 43"/>
    <property type="match status" value="1"/>
</dbReference>
<keyword evidence="6" id="KW-1185">Reference proteome</keyword>
<evidence type="ECO:0000256" key="3">
    <source>
        <dbReference type="SAM" id="MobiDB-lite"/>
    </source>
</evidence>
<dbReference type="InterPro" id="IPR003469">
    <property type="entry name" value="Glyco_hydro_68"/>
</dbReference>
<evidence type="ECO:0000313" key="6">
    <source>
        <dbReference type="Proteomes" id="UP000060071"/>
    </source>
</evidence>
<dbReference type="Proteomes" id="UP000060071">
    <property type="component" value="Chromosome"/>
</dbReference>
<dbReference type="SUPFAM" id="SSF75005">
    <property type="entry name" value="Arabinanase/levansucrase/invertase"/>
    <property type="match status" value="1"/>
</dbReference>
<dbReference type="EMBL" id="CP013910">
    <property type="protein sequence ID" value="ALW89133.1"/>
    <property type="molecule type" value="Genomic_DNA"/>
</dbReference>
<sequence>MPRLPRPRLPLPRHAATALISLLLAACAPGNAPTPAPEPAPPDTRPEGTFTDRWTLQEALQLPADTEKTAQTTMPLITSWPQGAQKTLPDQWVWDTWPLKTEDMQIATVRAADGTPYYVLIHLSVDDSVLPGARHDLATLRYSYSTDGRSWQPGGYLFPEGVVLGSRNWAGSALLKADGSVEVYYTATGERDEGPVQGPSSVLERQQVGDVQGPLTADGQLVPQSGSGFPNEGGIGFEQRIALADGVKAEVVNGRVVFSGTWKHRVILRADGTLYQTVAQSDAGPLYGFRDPWAFRNPADGKRYVLFTGNMGGLKSQQTCQPEDLGDAAFRAGLGALNAEMPLHNGAIGLAVETAPGAWKLLNPLLTARCVNQELERPHLVMKDGQVYLFFSSHIGKFAPYGDLRDRGEEGLYGFVGDSLRGDYTPLNRGGLVLNTPLTQRYQSYSYDVLPGGLTTLFVDVPGIGNQDISVVSTLPPEEQRAVFGGTLGKTLKIDISGRSTALVSELNYGQIIP</sequence>
<feature type="signal peptide" evidence="4">
    <location>
        <begin position="1"/>
        <end position="32"/>
    </location>
</feature>
<organism evidence="5 6">
    <name type="scientific">Deinococcus actinosclerus</name>
    <dbReference type="NCBI Taxonomy" id="1768108"/>
    <lineage>
        <taxon>Bacteria</taxon>
        <taxon>Thermotogati</taxon>
        <taxon>Deinococcota</taxon>
        <taxon>Deinococci</taxon>
        <taxon>Deinococcales</taxon>
        <taxon>Deinococcaceae</taxon>
        <taxon>Deinococcus</taxon>
    </lineage>
</organism>
<feature type="compositionally biased region" description="Pro residues" evidence="3">
    <location>
        <begin position="32"/>
        <end position="43"/>
    </location>
</feature>
<reference evidence="5 6" key="1">
    <citation type="submission" date="2015-12" db="EMBL/GenBank/DDBJ databases">
        <authorList>
            <person name="Kim M.K."/>
            <person name="Srinivasan S."/>
            <person name="Lee J.-J."/>
            <person name="Kim K."/>
        </authorList>
    </citation>
    <scope>NUCLEOTIDE SEQUENCE [LARGE SCALE GENOMIC DNA]</scope>
    <source>
        <strain evidence="5 6">BM2</strain>
    </source>
</reference>
<dbReference type="InterPro" id="IPR023296">
    <property type="entry name" value="Glyco_hydro_beta-prop_sf"/>
</dbReference>
<dbReference type="PROSITE" id="PS51257">
    <property type="entry name" value="PROKAR_LIPOPROTEIN"/>
    <property type="match status" value="1"/>
</dbReference>
<feature type="region of interest" description="Disordered" evidence="3">
    <location>
        <begin position="30"/>
        <end position="49"/>
    </location>
</feature>
<feature type="chain" id="PRO_5045904696" description="Glycoside hydrolase family 68 protein" evidence="4">
    <location>
        <begin position="33"/>
        <end position="514"/>
    </location>
</feature>